<dbReference type="STRING" id="946122.A0A0C2S642"/>
<dbReference type="GO" id="GO:0009263">
    <property type="term" value="P:deoxyribonucleotide biosynthetic process"/>
    <property type="evidence" value="ECO:0007669"/>
    <property type="project" value="TreeGrafter"/>
</dbReference>
<keyword evidence="4" id="KW-1185">Reference proteome</keyword>
<dbReference type="PRINTS" id="PR01183">
    <property type="entry name" value="RIBORDTASEM1"/>
</dbReference>
<feature type="domain" description="Ribonucleotide reductase large subunit C-terminal" evidence="2">
    <location>
        <begin position="12"/>
        <end position="311"/>
    </location>
</feature>
<evidence type="ECO:0000313" key="3">
    <source>
        <dbReference type="EMBL" id="KIL58215.1"/>
    </source>
</evidence>
<dbReference type="Pfam" id="PF02867">
    <property type="entry name" value="Ribonuc_red_lgC"/>
    <property type="match status" value="1"/>
</dbReference>
<dbReference type="GO" id="GO:0005524">
    <property type="term" value="F:ATP binding"/>
    <property type="evidence" value="ECO:0007669"/>
    <property type="project" value="TreeGrafter"/>
</dbReference>
<organism evidence="3 4">
    <name type="scientific">Amanita muscaria (strain Koide BX008)</name>
    <dbReference type="NCBI Taxonomy" id="946122"/>
    <lineage>
        <taxon>Eukaryota</taxon>
        <taxon>Fungi</taxon>
        <taxon>Dikarya</taxon>
        <taxon>Basidiomycota</taxon>
        <taxon>Agaricomycotina</taxon>
        <taxon>Agaricomycetes</taxon>
        <taxon>Agaricomycetidae</taxon>
        <taxon>Agaricales</taxon>
        <taxon>Pluteineae</taxon>
        <taxon>Amanitaceae</taxon>
        <taxon>Amanita</taxon>
    </lineage>
</organism>
<sequence>MKLLEVSGGEPRLVLNETPGLYEAWGHEFEVLYEKYEKEGHTHKTIPAQKLWYAIFKSQIETGGLFMLYKDSANSQCILVSSSPLICAARSLNTPPLTKWQSATLLRLLFQLLFKMANLTLTSLHEVVKVITCNLNCIIDINYYPIPEARQSNTRHRPIGIGVQGLADTFMALRLFYSTAAQKLNIQIFETIYHSALEASAELAASFLTGQLQYDFWGVMPMDLWDWDALKAKIAKTSLRNSLLTFPMPTAFTSQMLGFNECFEPYTRRVLAGEFQLICPWLLRELVDLGLWDDTMKNIIIAHNGSIQNIPISLTMSKRYTRLF</sequence>
<reference evidence="3 4" key="1">
    <citation type="submission" date="2014-04" db="EMBL/GenBank/DDBJ databases">
        <title>Evolutionary Origins and Diversification of the Mycorrhizal Mutualists.</title>
        <authorList>
            <consortium name="DOE Joint Genome Institute"/>
            <consortium name="Mycorrhizal Genomics Consortium"/>
            <person name="Kohler A."/>
            <person name="Kuo A."/>
            <person name="Nagy L.G."/>
            <person name="Floudas D."/>
            <person name="Copeland A."/>
            <person name="Barry K.W."/>
            <person name="Cichocki N."/>
            <person name="Veneault-Fourrey C."/>
            <person name="LaButti K."/>
            <person name="Lindquist E.A."/>
            <person name="Lipzen A."/>
            <person name="Lundell T."/>
            <person name="Morin E."/>
            <person name="Murat C."/>
            <person name="Riley R."/>
            <person name="Ohm R."/>
            <person name="Sun H."/>
            <person name="Tunlid A."/>
            <person name="Henrissat B."/>
            <person name="Grigoriev I.V."/>
            <person name="Hibbett D.S."/>
            <person name="Martin F."/>
        </authorList>
    </citation>
    <scope>NUCLEOTIDE SEQUENCE [LARGE SCALE GENOMIC DNA]</scope>
    <source>
        <strain evidence="3 4">Koide BX008</strain>
    </source>
</reference>
<dbReference type="OrthoDB" id="3000483at2759"/>
<dbReference type="HOGENOM" id="CLU_000404_6_1_1"/>
<dbReference type="PANTHER" id="PTHR11573:SF6">
    <property type="entry name" value="RIBONUCLEOSIDE-DIPHOSPHATE REDUCTASE LARGE SUBUNIT"/>
    <property type="match status" value="1"/>
</dbReference>
<protein>
    <recommendedName>
        <fullName evidence="2">Ribonucleotide reductase large subunit C-terminal domain-containing protein</fullName>
    </recommendedName>
</protein>
<evidence type="ECO:0000256" key="1">
    <source>
        <dbReference type="ARBA" id="ARBA00010406"/>
    </source>
</evidence>
<dbReference type="InParanoid" id="A0A0C2S642"/>
<gene>
    <name evidence="3" type="ORF">M378DRAFT_181369</name>
</gene>
<dbReference type="SUPFAM" id="SSF51998">
    <property type="entry name" value="PFL-like glycyl radical enzymes"/>
    <property type="match status" value="1"/>
</dbReference>
<comment type="similarity">
    <text evidence="1">Belongs to the ribonucleoside diphosphate reductase large chain family.</text>
</comment>
<evidence type="ECO:0000259" key="2">
    <source>
        <dbReference type="Pfam" id="PF02867"/>
    </source>
</evidence>
<dbReference type="GO" id="GO:0004748">
    <property type="term" value="F:ribonucleoside-diphosphate reductase activity, thioredoxin disulfide as acceptor"/>
    <property type="evidence" value="ECO:0007669"/>
    <property type="project" value="TreeGrafter"/>
</dbReference>
<dbReference type="PANTHER" id="PTHR11573">
    <property type="entry name" value="RIBONUCLEOSIDE-DIPHOSPHATE REDUCTASE LARGE CHAIN"/>
    <property type="match status" value="1"/>
</dbReference>
<dbReference type="GO" id="GO:0005971">
    <property type="term" value="C:ribonucleoside-diphosphate reductase complex"/>
    <property type="evidence" value="ECO:0007669"/>
    <property type="project" value="TreeGrafter"/>
</dbReference>
<accession>A0A0C2S642</accession>
<dbReference type="Proteomes" id="UP000054549">
    <property type="component" value="Unassembled WGS sequence"/>
</dbReference>
<proteinExistence type="inferred from homology"/>
<evidence type="ECO:0000313" key="4">
    <source>
        <dbReference type="Proteomes" id="UP000054549"/>
    </source>
</evidence>
<dbReference type="InterPro" id="IPR039718">
    <property type="entry name" value="Rrm1"/>
</dbReference>
<dbReference type="InterPro" id="IPR000788">
    <property type="entry name" value="RNR_lg_C"/>
</dbReference>
<dbReference type="Gene3D" id="3.20.70.20">
    <property type="match status" value="1"/>
</dbReference>
<dbReference type="AlphaFoldDB" id="A0A0C2S642"/>
<dbReference type="EMBL" id="KN818344">
    <property type="protein sequence ID" value="KIL58215.1"/>
    <property type="molecule type" value="Genomic_DNA"/>
</dbReference>
<name>A0A0C2S642_AMAMK</name>